<evidence type="ECO:0000256" key="5">
    <source>
        <dbReference type="SAM" id="MobiDB-lite"/>
    </source>
</evidence>
<evidence type="ECO:0000256" key="6">
    <source>
        <dbReference type="SAM" id="Phobius"/>
    </source>
</evidence>
<feature type="region of interest" description="Disordered" evidence="5">
    <location>
        <begin position="267"/>
        <end position="551"/>
    </location>
</feature>
<dbReference type="CDD" id="cd14014">
    <property type="entry name" value="STKc_PknB_like"/>
    <property type="match status" value="1"/>
</dbReference>
<keyword evidence="9" id="KW-1185">Reference proteome</keyword>
<evidence type="ECO:0000256" key="2">
    <source>
        <dbReference type="ARBA" id="ARBA00022741"/>
    </source>
</evidence>
<dbReference type="EMBL" id="JABBJJ010000036">
    <property type="protein sequence ID" value="NMO15322.1"/>
    <property type="molecule type" value="Genomic_DNA"/>
</dbReference>
<keyword evidence="6" id="KW-0812">Transmembrane</keyword>
<dbReference type="GO" id="GO:0004674">
    <property type="term" value="F:protein serine/threonine kinase activity"/>
    <property type="evidence" value="ECO:0007669"/>
    <property type="project" value="TreeGrafter"/>
</dbReference>
<dbReference type="PROSITE" id="PS50011">
    <property type="entry name" value="PROTEIN_KINASE_DOM"/>
    <property type="match status" value="1"/>
</dbReference>
<dbReference type="SUPFAM" id="SSF56112">
    <property type="entry name" value="Protein kinase-like (PK-like)"/>
    <property type="match status" value="1"/>
</dbReference>
<dbReference type="Gene3D" id="1.10.510.10">
    <property type="entry name" value="Transferase(Phosphotransferase) domain 1"/>
    <property type="match status" value="1"/>
</dbReference>
<sequence>MGRVSLAERDGEEAPVVVKRMNAELAADARFRRRLLREAEVAASLEHPNVVRVLDTGVIDDQLYLTMEYVPGSSLAGVLAASRPELLPLAPVLHAVAQACDGLAYVHRFAEPRTGKWMELVHRDISLDNLLVSYSGEVKVADFGIVKTVDGTQTTSGVIMGKLGYMSPEQLRDETLDASSDLYSLGVCLFELLACRRPLPVQRGRAVMEAVLYDVPPPLEQFRPDVPPSIAALVARMLSKDRKVRPTSTEVAKELRAVLAQRPEPTLFPSKLLDAPPRNRARPAPAEQATEVASAPPTRPQRLLGPAPAQDVRPVRRPTPAPAPAGRKLTPMHGVDASKETLALAPAERRPTPAPAPSAPTRGPAHQEHPRASLPTSPPDSGAPRYEHSLSALPTSPPTSESPHYEHSLSALPTSPPTSETESPEGSLSALPTRAPTPKRADSHSGMPASRPVPSRSELPAHEPAPEPEHSVYSVPTRAPTPKPSRSELPAPEPEHSLSSVPTRAPTPKPSRSELPAHEPDARPEHSLSSVPTRAPTPKPGHAPASAPDAAVAAESTRLLASAPSRRRLRKRWAALGGLALLGAAACWWWA</sequence>
<evidence type="ECO:0000313" key="8">
    <source>
        <dbReference type="EMBL" id="NMO15322.1"/>
    </source>
</evidence>
<dbReference type="InterPro" id="IPR011009">
    <property type="entry name" value="Kinase-like_dom_sf"/>
</dbReference>
<keyword evidence="2" id="KW-0547">Nucleotide-binding</keyword>
<evidence type="ECO:0000313" key="9">
    <source>
        <dbReference type="Proteomes" id="UP000518300"/>
    </source>
</evidence>
<protein>
    <submittedName>
        <fullName evidence="8">Protein kinase</fullName>
    </submittedName>
</protein>
<keyword evidence="4" id="KW-0067">ATP-binding</keyword>
<dbReference type="Proteomes" id="UP000518300">
    <property type="component" value="Unassembled WGS sequence"/>
</dbReference>
<feature type="compositionally biased region" description="Basic and acidic residues" evidence="5">
    <location>
        <begin position="511"/>
        <end position="526"/>
    </location>
</feature>
<evidence type="ECO:0000256" key="1">
    <source>
        <dbReference type="ARBA" id="ARBA00022679"/>
    </source>
</evidence>
<dbReference type="PANTHER" id="PTHR43289">
    <property type="entry name" value="MITOGEN-ACTIVATED PROTEIN KINASE KINASE KINASE 20-RELATED"/>
    <property type="match status" value="1"/>
</dbReference>
<evidence type="ECO:0000259" key="7">
    <source>
        <dbReference type="PROSITE" id="PS50011"/>
    </source>
</evidence>
<proteinExistence type="predicted"/>
<reference evidence="8 9" key="1">
    <citation type="submission" date="2020-04" db="EMBL/GenBank/DDBJ databases">
        <title>Draft genome of Pyxidicoccus fallax type strain.</title>
        <authorList>
            <person name="Whitworth D.E."/>
        </authorList>
    </citation>
    <scope>NUCLEOTIDE SEQUENCE [LARGE SCALE GENOMIC DNA]</scope>
    <source>
        <strain evidence="8 9">DSM 14698</strain>
    </source>
</reference>
<keyword evidence="3 8" id="KW-0418">Kinase</keyword>
<dbReference type="InterPro" id="IPR008266">
    <property type="entry name" value="Tyr_kinase_AS"/>
</dbReference>
<comment type="caution">
    <text evidence="8">The sequence shown here is derived from an EMBL/GenBank/DDBJ whole genome shotgun (WGS) entry which is preliminary data.</text>
</comment>
<feature type="transmembrane region" description="Helical" evidence="6">
    <location>
        <begin position="573"/>
        <end position="590"/>
    </location>
</feature>
<name>A0A848LAP5_9BACT</name>
<feature type="compositionally biased region" description="Low complexity" evidence="5">
    <location>
        <begin position="389"/>
        <end position="429"/>
    </location>
</feature>
<feature type="compositionally biased region" description="Basic and acidic residues" evidence="5">
    <location>
        <begin position="459"/>
        <end position="470"/>
    </location>
</feature>
<organism evidence="8 9">
    <name type="scientific">Pyxidicoccus fallax</name>
    <dbReference type="NCBI Taxonomy" id="394095"/>
    <lineage>
        <taxon>Bacteria</taxon>
        <taxon>Pseudomonadati</taxon>
        <taxon>Myxococcota</taxon>
        <taxon>Myxococcia</taxon>
        <taxon>Myxococcales</taxon>
        <taxon>Cystobacterineae</taxon>
        <taxon>Myxococcaceae</taxon>
        <taxon>Pyxidicoccus</taxon>
    </lineage>
</organism>
<keyword evidence="1" id="KW-0808">Transferase</keyword>
<keyword evidence="6" id="KW-1133">Transmembrane helix</keyword>
<dbReference type="PROSITE" id="PS00109">
    <property type="entry name" value="PROTEIN_KINASE_TYR"/>
    <property type="match status" value="1"/>
</dbReference>
<evidence type="ECO:0000256" key="3">
    <source>
        <dbReference type="ARBA" id="ARBA00022777"/>
    </source>
</evidence>
<dbReference type="Pfam" id="PF00069">
    <property type="entry name" value="Pkinase"/>
    <property type="match status" value="1"/>
</dbReference>
<dbReference type="AlphaFoldDB" id="A0A848LAP5"/>
<dbReference type="InterPro" id="IPR000719">
    <property type="entry name" value="Prot_kinase_dom"/>
</dbReference>
<dbReference type="GO" id="GO:0005524">
    <property type="term" value="F:ATP binding"/>
    <property type="evidence" value="ECO:0007669"/>
    <property type="project" value="UniProtKB-KW"/>
</dbReference>
<evidence type="ECO:0000256" key="4">
    <source>
        <dbReference type="ARBA" id="ARBA00022840"/>
    </source>
</evidence>
<feature type="domain" description="Protein kinase" evidence="7">
    <location>
        <begin position="1"/>
        <end position="259"/>
    </location>
</feature>
<feature type="compositionally biased region" description="Low complexity" evidence="5">
    <location>
        <begin position="275"/>
        <end position="286"/>
    </location>
</feature>
<gene>
    <name evidence="8" type="ORF">HG543_10715</name>
</gene>
<keyword evidence="6" id="KW-0472">Membrane</keyword>
<dbReference type="Gene3D" id="3.30.200.20">
    <property type="entry name" value="Phosphorylase Kinase, domain 1"/>
    <property type="match status" value="1"/>
</dbReference>
<dbReference type="PANTHER" id="PTHR43289:SF6">
    <property type="entry name" value="SERINE_THREONINE-PROTEIN KINASE NEKL-3"/>
    <property type="match status" value="1"/>
</dbReference>
<accession>A0A848LAP5</accession>